<evidence type="ECO:0000313" key="1">
    <source>
        <dbReference type="EMBL" id="OWA55279.1"/>
    </source>
</evidence>
<name>A0A9X6RP57_HYPEX</name>
<feature type="non-terminal residue" evidence="1">
    <location>
        <position position="1"/>
    </location>
</feature>
<gene>
    <name evidence="1" type="ORF">BV898_19664</name>
</gene>
<comment type="caution">
    <text evidence="1">The sequence shown here is derived from an EMBL/GenBank/DDBJ whole genome shotgun (WGS) entry which is preliminary data.</text>
</comment>
<dbReference type="AlphaFoldDB" id="A0A9X6RP57"/>
<protein>
    <submittedName>
        <fullName evidence="1">Uncharacterized protein</fullName>
    </submittedName>
</protein>
<sequence>YNRFPELAEVAHKSEKIRRAMQPDNCGILEPIGSSAIFKQEAVESHRPAVTALIRTATKQQNLPDKSEFNENRNKTYSSYPEKVRLDSDLAAQPEKPGWIVTWLFSRRETSGRIALTFKFGLFARLYPIVSVLDLFSVISPY</sequence>
<dbReference type="Proteomes" id="UP000192578">
    <property type="component" value="Unassembled WGS sequence"/>
</dbReference>
<evidence type="ECO:0000313" key="2">
    <source>
        <dbReference type="Proteomes" id="UP000192578"/>
    </source>
</evidence>
<dbReference type="EMBL" id="MTYJ01000623">
    <property type="protein sequence ID" value="OWA55279.1"/>
    <property type="molecule type" value="Genomic_DNA"/>
</dbReference>
<proteinExistence type="predicted"/>
<organism evidence="1 2">
    <name type="scientific">Hypsibius exemplaris</name>
    <name type="common">Freshwater tardigrade</name>
    <dbReference type="NCBI Taxonomy" id="2072580"/>
    <lineage>
        <taxon>Eukaryota</taxon>
        <taxon>Metazoa</taxon>
        <taxon>Ecdysozoa</taxon>
        <taxon>Tardigrada</taxon>
        <taxon>Eutardigrada</taxon>
        <taxon>Parachela</taxon>
        <taxon>Hypsibioidea</taxon>
        <taxon>Hypsibiidae</taxon>
        <taxon>Hypsibius</taxon>
    </lineage>
</organism>
<accession>A0A9X6RP57</accession>
<keyword evidence="2" id="KW-1185">Reference proteome</keyword>
<reference evidence="2" key="1">
    <citation type="submission" date="2017-01" db="EMBL/GenBank/DDBJ databases">
        <title>Comparative genomics of anhydrobiosis in the tardigrade Hypsibius dujardini.</title>
        <authorList>
            <person name="Yoshida Y."/>
            <person name="Koutsovoulos G."/>
            <person name="Laetsch D."/>
            <person name="Stevens L."/>
            <person name="Kumar S."/>
            <person name="Horikawa D."/>
            <person name="Ishino K."/>
            <person name="Komine S."/>
            <person name="Tomita M."/>
            <person name="Blaxter M."/>
            <person name="Arakawa K."/>
        </authorList>
    </citation>
    <scope>NUCLEOTIDE SEQUENCE [LARGE SCALE GENOMIC DNA]</scope>
    <source>
        <strain evidence="2">Z151</strain>
    </source>
</reference>